<comment type="caution">
    <text evidence="1">The sequence shown here is derived from an EMBL/GenBank/DDBJ whole genome shotgun (WGS) entry which is preliminary data.</text>
</comment>
<dbReference type="RefSeq" id="WP_123035800.1">
    <property type="nucleotide sequence ID" value="NZ_AP031496.1"/>
</dbReference>
<dbReference type="InterPro" id="IPR009241">
    <property type="entry name" value="HigB-like"/>
</dbReference>
<proteinExistence type="predicted"/>
<name>A0AAV3U813_9ALTE</name>
<dbReference type="AlphaFoldDB" id="A0AAV3U813"/>
<dbReference type="Pfam" id="PF05973">
    <property type="entry name" value="Gp49"/>
    <property type="match status" value="1"/>
</dbReference>
<evidence type="ECO:0000313" key="1">
    <source>
        <dbReference type="EMBL" id="GAA4955651.1"/>
    </source>
</evidence>
<dbReference type="EMBL" id="BAABLX010000070">
    <property type="protein sequence ID" value="GAA4955651.1"/>
    <property type="molecule type" value="Genomic_DNA"/>
</dbReference>
<dbReference type="Proteomes" id="UP001409585">
    <property type="component" value="Unassembled WGS sequence"/>
</dbReference>
<accession>A0AAV3U813</accession>
<evidence type="ECO:0000313" key="2">
    <source>
        <dbReference type="Proteomes" id="UP001409585"/>
    </source>
</evidence>
<reference evidence="2" key="1">
    <citation type="journal article" date="2019" name="Int. J. Syst. Evol. Microbiol.">
        <title>The Global Catalogue of Microorganisms (GCM) 10K type strain sequencing project: providing services to taxonomists for standard genome sequencing and annotation.</title>
        <authorList>
            <consortium name="The Broad Institute Genomics Platform"/>
            <consortium name="The Broad Institute Genome Sequencing Center for Infectious Disease"/>
            <person name="Wu L."/>
            <person name="Ma J."/>
        </authorList>
    </citation>
    <scope>NUCLEOTIDE SEQUENCE [LARGE SCALE GENOMIC DNA]</scope>
    <source>
        <strain evidence="2">JCM 19134</strain>
    </source>
</reference>
<gene>
    <name evidence="1" type="ORF">GCM10025791_39870</name>
</gene>
<organism evidence="1 2">
    <name type="scientific">Halioxenophilus aromaticivorans</name>
    <dbReference type="NCBI Taxonomy" id="1306992"/>
    <lineage>
        <taxon>Bacteria</taxon>
        <taxon>Pseudomonadati</taxon>
        <taxon>Pseudomonadota</taxon>
        <taxon>Gammaproteobacteria</taxon>
        <taxon>Alteromonadales</taxon>
        <taxon>Alteromonadaceae</taxon>
        <taxon>Halioxenophilus</taxon>
    </lineage>
</organism>
<keyword evidence="2" id="KW-1185">Reference proteome</keyword>
<sequence length="119" mass="13575">MIAPKKKITAVFYQLSSGKEPVRDWLLGLTQEDRQTIGQDIMAVEFGWPCGEPLCKSLSGYPGLWEVRSNIKSGIARVFFYIDNSEMILLHGLVKKTQKTPDRDLKLAQKRKTEYQKNG</sequence>
<protein>
    <submittedName>
        <fullName evidence="1">Type II toxin-antitoxin system RelE/ParE family toxin</fullName>
    </submittedName>
</protein>